<evidence type="ECO:0008006" key="3">
    <source>
        <dbReference type="Google" id="ProtNLM"/>
    </source>
</evidence>
<feature type="transmembrane region" description="Helical" evidence="1">
    <location>
        <begin position="39"/>
        <end position="57"/>
    </location>
</feature>
<feature type="transmembrane region" description="Helical" evidence="1">
    <location>
        <begin position="12"/>
        <end position="33"/>
    </location>
</feature>
<evidence type="ECO:0000313" key="2">
    <source>
        <dbReference type="EMBL" id="BFP67307.1"/>
    </source>
</evidence>
<feature type="transmembrane region" description="Helical" evidence="1">
    <location>
        <begin position="139"/>
        <end position="158"/>
    </location>
</feature>
<protein>
    <recommendedName>
        <fullName evidence="3">Prepilin type IV endopeptidase peptidase domain-containing protein</fullName>
    </recommendedName>
</protein>
<evidence type="ECO:0000256" key="1">
    <source>
        <dbReference type="SAM" id="Phobius"/>
    </source>
</evidence>
<dbReference type="EMBL" id="AP035888">
    <property type="protein sequence ID" value="BFP67307.1"/>
    <property type="molecule type" value="Genomic_DNA"/>
</dbReference>
<dbReference type="AlphaFoldDB" id="A0AB33KUA8"/>
<keyword evidence="1" id="KW-0472">Membrane</keyword>
<organism evidence="2">
    <name type="scientific">Tenacibaculum sp. Pbs-1</name>
    <dbReference type="NCBI Taxonomy" id="3238748"/>
    <lineage>
        <taxon>Bacteria</taxon>
        <taxon>Pseudomonadati</taxon>
        <taxon>Bacteroidota</taxon>
        <taxon>Flavobacteriia</taxon>
        <taxon>Flavobacteriales</taxon>
        <taxon>Flavobacteriaceae</taxon>
        <taxon>Tenacibaculum</taxon>
    </lineage>
</organism>
<sequence>MQNNSGLRQKYFHFFSIIFLVLTQFAFITALLFEHKNTFTILSLTTLITTLIIYSYIKFFKIKRVDFEPFYVIIFVIIGAILTSYLHLFTKLNSVFAATLIGTVASFLPDLNKKSKVLQNIPNAMYCGCFVGMSQKNVAIDYSLIIIAGIIAGIFFILSKNLFNGVGGKLGTLAFGSVVISSLFLLILS</sequence>
<keyword evidence="1" id="KW-0812">Transmembrane</keyword>
<reference evidence="2" key="1">
    <citation type="submission" date="2024-08" db="EMBL/GenBank/DDBJ databases">
        <title>Whole genome sequence of Tenacibaculum sp. strain pbs-1 associated with black-spot shell disease in Akoya pearl oysters.</title>
        <authorList>
            <person name="Sakatoku A."/>
            <person name="Suzuki T."/>
            <person name="Hatano K."/>
            <person name="Seki M."/>
            <person name="Tanaka D."/>
            <person name="Nakamura S."/>
            <person name="Suzuki N."/>
            <person name="Isshiki T."/>
        </authorList>
    </citation>
    <scope>NUCLEOTIDE SEQUENCE</scope>
    <source>
        <strain evidence="2">Pbs-1</strain>
    </source>
</reference>
<name>A0AB33KUA8_9FLAO</name>
<proteinExistence type="predicted"/>
<keyword evidence="1" id="KW-1133">Transmembrane helix</keyword>
<feature type="transmembrane region" description="Helical" evidence="1">
    <location>
        <begin position="170"/>
        <end position="188"/>
    </location>
</feature>
<gene>
    <name evidence="2" type="ORF">Pbs1_06500</name>
</gene>
<accession>A0AB33KUA8</accession>
<feature type="transmembrane region" description="Helical" evidence="1">
    <location>
        <begin position="69"/>
        <end position="88"/>
    </location>
</feature>